<evidence type="ECO:0000313" key="2">
    <source>
        <dbReference type="EMBL" id="KXG26458.1"/>
    </source>
</evidence>
<name>A0A1B6PLB8_SORBI</name>
<dbReference type="InParanoid" id="A0A1B6PLB8"/>
<dbReference type="EMBL" id="CM000765">
    <property type="protein sequence ID" value="KXG26458.1"/>
    <property type="molecule type" value="Genomic_DNA"/>
</dbReference>
<proteinExistence type="predicted"/>
<protein>
    <submittedName>
        <fullName evidence="2">Uncharacterized protein</fullName>
    </submittedName>
</protein>
<accession>A0A1B6PLB8</accession>
<dbReference type="PANTHER" id="PTHR34808">
    <property type="entry name" value="EXPRESSED PROTEIN"/>
    <property type="match status" value="1"/>
</dbReference>
<evidence type="ECO:0000313" key="3">
    <source>
        <dbReference type="Proteomes" id="UP000000768"/>
    </source>
</evidence>
<dbReference type="AlphaFoldDB" id="A0A1B6PLB8"/>
<dbReference type="Gramene" id="KXG26458">
    <property type="protein sequence ID" value="KXG26458"/>
    <property type="gene ID" value="SORBI_3006G105300"/>
</dbReference>
<reference evidence="2 3" key="1">
    <citation type="journal article" date="2009" name="Nature">
        <title>The Sorghum bicolor genome and the diversification of grasses.</title>
        <authorList>
            <person name="Paterson A.H."/>
            <person name="Bowers J.E."/>
            <person name="Bruggmann R."/>
            <person name="Dubchak I."/>
            <person name="Grimwood J."/>
            <person name="Gundlach H."/>
            <person name="Haberer G."/>
            <person name="Hellsten U."/>
            <person name="Mitros T."/>
            <person name="Poliakov A."/>
            <person name="Schmutz J."/>
            <person name="Spannagl M."/>
            <person name="Tang H."/>
            <person name="Wang X."/>
            <person name="Wicker T."/>
            <person name="Bharti A.K."/>
            <person name="Chapman J."/>
            <person name="Feltus F.A."/>
            <person name="Gowik U."/>
            <person name="Grigoriev I.V."/>
            <person name="Lyons E."/>
            <person name="Maher C.A."/>
            <person name="Martis M."/>
            <person name="Narechania A."/>
            <person name="Otillar R.P."/>
            <person name="Penning B.W."/>
            <person name="Salamov A.A."/>
            <person name="Wang Y."/>
            <person name="Zhang L."/>
            <person name="Carpita N.C."/>
            <person name="Freeling M."/>
            <person name="Gingle A.R."/>
            <person name="Hash C.T."/>
            <person name="Keller B."/>
            <person name="Klein P."/>
            <person name="Kresovich S."/>
            <person name="McCann M.C."/>
            <person name="Ming R."/>
            <person name="Peterson D.G."/>
            <person name="Mehboob-ur-Rahman"/>
            <person name="Ware D."/>
            <person name="Westhoff P."/>
            <person name="Mayer K.F."/>
            <person name="Messing J."/>
            <person name="Rokhsar D.S."/>
        </authorList>
    </citation>
    <scope>NUCLEOTIDE SEQUENCE [LARGE SCALE GENOMIC DNA]</scope>
    <source>
        <strain evidence="3">cv. BTx623</strain>
    </source>
</reference>
<dbReference type="OMA" id="MARARVY"/>
<dbReference type="Proteomes" id="UP000000768">
    <property type="component" value="Chromosome 6"/>
</dbReference>
<gene>
    <name evidence="2" type="ORF">SORBI_3006G105300</name>
</gene>
<sequence>MSSVGSQDSMDSLDYSYLLDGLYLSDGLVEAPTLTSKEIEDARKEALKILKTSSPEEALKIFTESSEVIKADLAREKAHTPAMPPNGADAKANGTVQHPPPKN</sequence>
<feature type="region of interest" description="Disordered" evidence="1">
    <location>
        <begin position="76"/>
        <end position="103"/>
    </location>
</feature>
<evidence type="ECO:0000256" key="1">
    <source>
        <dbReference type="SAM" id="MobiDB-lite"/>
    </source>
</evidence>
<keyword evidence="3" id="KW-1185">Reference proteome</keyword>
<dbReference type="PANTHER" id="PTHR34808:SF9">
    <property type="entry name" value="OS04G0458800 PROTEIN"/>
    <property type="match status" value="1"/>
</dbReference>
<organism evidence="2 3">
    <name type="scientific">Sorghum bicolor</name>
    <name type="common">Sorghum</name>
    <name type="synonym">Sorghum vulgare</name>
    <dbReference type="NCBI Taxonomy" id="4558"/>
    <lineage>
        <taxon>Eukaryota</taxon>
        <taxon>Viridiplantae</taxon>
        <taxon>Streptophyta</taxon>
        <taxon>Embryophyta</taxon>
        <taxon>Tracheophyta</taxon>
        <taxon>Spermatophyta</taxon>
        <taxon>Magnoliopsida</taxon>
        <taxon>Liliopsida</taxon>
        <taxon>Poales</taxon>
        <taxon>Poaceae</taxon>
        <taxon>PACMAD clade</taxon>
        <taxon>Panicoideae</taxon>
        <taxon>Andropogonodae</taxon>
        <taxon>Andropogoneae</taxon>
        <taxon>Sorghinae</taxon>
        <taxon>Sorghum</taxon>
    </lineage>
</organism>
<dbReference type="FunCoup" id="A0A1B6PLB8">
    <property type="interactions" value="1"/>
</dbReference>
<dbReference type="OrthoDB" id="603047at2759"/>
<reference evidence="3" key="2">
    <citation type="journal article" date="2018" name="Plant J.">
        <title>The Sorghum bicolor reference genome: improved assembly, gene annotations, a transcriptome atlas, and signatures of genome organization.</title>
        <authorList>
            <person name="McCormick R.F."/>
            <person name="Truong S.K."/>
            <person name="Sreedasyam A."/>
            <person name="Jenkins J."/>
            <person name="Shu S."/>
            <person name="Sims D."/>
            <person name="Kennedy M."/>
            <person name="Amirebrahimi M."/>
            <person name="Weers B.D."/>
            <person name="McKinley B."/>
            <person name="Mattison A."/>
            <person name="Morishige D.T."/>
            <person name="Grimwood J."/>
            <person name="Schmutz J."/>
            <person name="Mullet J.E."/>
        </authorList>
    </citation>
    <scope>NUCLEOTIDE SEQUENCE [LARGE SCALE GENOMIC DNA]</scope>
    <source>
        <strain evidence="3">cv. BTx623</strain>
    </source>
</reference>